<proteinExistence type="predicted"/>
<evidence type="ECO:0000313" key="3">
    <source>
        <dbReference type="Proteomes" id="UP000314294"/>
    </source>
</evidence>
<gene>
    <name evidence="2" type="ORF">EYF80_042357</name>
</gene>
<sequence>MKLLHGGPVAYFLFLFCLPDMRVSTELTQRFNLGDGTPLGGQDPLVDLCTLPVLAGRIVYVAVRGD</sequence>
<keyword evidence="3" id="KW-1185">Reference proteome</keyword>
<dbReference type="Proteomes" id="UP000314294">
    <property type="component" value="Unassembled WGS sequence"/>
</dbReference>
<dbReference type="AlphaFoldDB" id="A0A4Z2G4H6"/>
<accession>A0A4Z2G4H6</accession>
<organism evidence="2 3">
    <name type="scientific">Liparis tanakae</name>
    <name type="common">Tanaka's snailfish</name>
    <dbReference type="NCBI Taxonomy" id="230148"/>
    <lineage>
        <taxon>Eukaryota</taxon>
        <taxon>Metazoa</taxon>
        <taxon>Chordata</taxon>
        <taxon>Craniata</taxon>
        <taxon>Vertebrata</taxon>
        <taxon>Euteleostomi</taxon>
        <taxon>Actinopterygii</taxon>
        <taxon>Neopterygii</taxon>
        <taxon>Teleostei</taxon>
        <taxon>Neoteleostei</taxon>
        <taxon>Acanthomorphata</taxon>
        <taxon>Eupercaria</taxon>
        <taxon>Perciformes</taxon>
        <taxon>Cottioidei</taxon>
        <taxon>Cottales</taxon>
        <taxon>Liparidae</taxon>
        <taxon>Liparis</taxon>
    </lineage>
</organism>
<evidence type="ECO:0000256" key="1">
    <source>
        <dbReference type="SAM" id="SignalP"/>
    </source>
</evidence>
<feature type="chain" id="PRO_5021281136" evidence="1">
    <location>
        <begin position="26"/>
        <end position="66"/>
    </location>
</feature>
<comment type="caution">
    <text evidence="2">The sequence shown here is derived from an EMBL/GenBank/DDBJ whole genome shotgun (WGS) entry which is preliminary data.</text>
</comment>
<protein>
    <submittedName>
        <fullName evidence="2">Uncharacterized protein</fullName>
    </submittedName>
</protein>
<feature type="signal peptide" evidence="1">
    <location>
        <begin position="1"/>
        <end position="25"/>
    </location>
</feature>
<name>A0A4Z2G4H6_9TELE</name>
<evidence type="ECO:0000313" key="2">
    <source>
        <dbReference type="EMBL" id="TNN47472.1"/>
    </source>
</evidence>
<reference evidence="2 3" key="1">
    <citation type="submission" date="2019-03" db="EMBL/GenBank/DDBJ databases">
        <title>First draft genome of Liparis tanakae, snailfish: a comprehensive survey of snailfish specific genes.</title>
        <authorList>
            <person name="Kim W."/>
            <person name="Song I."/>
            <person name="Jeong J.-H."/>
            <person name="Kim D."/>
            <person name="Kim S."/>
            <person name="Ryu S."/>
            <person name="Song J.Y."/>
            <person name="Lee S.K."/>
        </authorList>
    </citation>
    <scope>NUCLEOTIDE SEQUENCE [LARGE SCALE GENOMIC DNA]</scope>
    <source>
        <tissue evidence="2">Muscle</tissue>
    </source>
</reference>
<dbReference type="EMBL" id="SRLO01000742">
    <property type="protein sequence ID" value="TNN47472.1"/>
    <property type="molecule type" value="Genomic_DNA"/>
</dbReference>
<keyword evidence="1" id="KW-0732">Signal</keyword>